<dbReference type="Proteomes" id="UP001596406">
    <property type="component" value="Unassembled WGS sequence"/>
</dbReference>
<feature type="transmembrane region" description="Helical" evidence="1">
    <location>
        <begin position="39"/>
        <end position="61"/>
    </location>
</feature>
<evidence type="ECO:0000256" key="1">
    <source>
        <dbReference type="SAM" id="Phobius"/>
    </source>
</evidence>
<dbReference type="AlphaFoldDB" id="A0ABD5U4A0"/>
<keyword evidence="1" id="KW-0812">Transmembrane</keyword>
<evidence type="ECO:0000313" key="3">
    <source>
        <dbReference type="Proteomes" id="UP001596406"/>
    </source>
</evidence>
<feature type="transmembrane region" description="Helical" evidence="1">
    <location>
        <begin position="6"/>
        <end position="27"/>
    </location>
</feature>
<feature type="transmembrane region" description="Helical" evidence="1">
    <location>
        <begin position="81"/>
        <end position="102"/>
    </location>
</feature>
<keyword evidence="3" id="KW-1185">Reference proteome</keyword>
<dbReference type="RefSeq" id="WP_304447045.1">
    <property type="nucleotide sequence ID" value="NZ_JARRAH010000001.1"/>
</dbReference>
<evidence type="ECO:0000313" key="2">
    <source>
        <dbReference type="EMBL" id="MFC6835342.1"/>
    </source>
</evidence>
<dbReference type="Pfam" id="PF26119">
    <property type="entry name" value="DUF8036"/>
    <property type="match status" value="1"/>
</dbReference>
<sequence>MTMLIDAMRVLIAVNLVLLGVLLAIWVRNFAQFRSKHTFGLTLFAAFLLGESALALYLFAFHPVLAPWVADATLVPRPAQIAMVSLRVLELVAVGFLVWITWD</sequence>
<accession>A0ABD5U4A0</accession>
<organism evidence="2 3">
    <name type="scientific">Halomarina ordinaria</name>
    <dbReference type="NCBI Taxonomy" id="3033939"/>
    <lineage>
        <taxon>Archaea</taxon>
        <taxon>Methanobacteriati</taxon>
        <taxon>Methanobacteriota</taxon>
        <taxon>Stenosarchaea group</taxon>
        <taxon>Halobacteria</taxon>
        <taxon>Halobacteriales</taxon>
        <taxon>Natronomonadaceae</taxon>
        <taxon>Halomarina</taxon>
    </lineage>
</organism>
<comment type="caution">
    <text evidence="2">The sequence shown here is derived from an EMBL/GenBank/DDBJ whole genome shotgun (WGS) entry which is preliminary data.</text>
</comment>
<keyword evidence="1" id="KW-1133">Transmembrane helix</keyword>
<gene>
    <name evidence="2" type="ORF">ACFQHK_02330</name>
</gene>
<proteinExistence type="predicted"/>
<keyword evidence="1" id="KW-0472">Membrane</keyword>
<dbReference type="EMBL" id="JBHSXM010000001">
    <property type="protein sequence ID" value="MFC6835342.1"/>
    <property type="molecule type" value="Genomic_DNA"/>
</dbReference>
<name>A0ABD5U4A0_9EURY</name>
<protein>
    <submittedName>
        <fullName evidence="2">Uncharacterized protein</fullName>
    </submittedName>
</protein>
<dbReference type="InterPro" id="IPR058349">
    <property type="entry name" value="DUF8036"/>
</dbReference>
<reference evidence="2 3" key="1">
    <citation type="journal article" date="2019" name="Int. J. Syst. Evol. Microbiol.">
        <title>The Global Catalogue of Microorganisms (GCM) 10K type strain sequencing project: providing services to taxonomists for standard genome sequencing and annotation.</title>
        <authorList>
            <consortium name="The Broad Institute Genomics Platform"/>
            <consortium name="The Broad Institute Genome Sequencing Center for Infectious Disease"/>
            <person name="Wu L."/>
            <person name="Ma J."/>
        </authorList>
    </citation>
    <scope>NUCLEOTIDE SEQUENCE [LARGE SCALE GENOMIC DNA]</scope>
    <source>
        <strain evidence="2 3">PSRA2</strain>
    </source>
</reference>